<gene>
    <name evidence="7" type="ORF">E4665_07720</name>
</gene>
<evidence type="ECO:0000256" key="2">
    <source>
        <dbReference type="ARBA" id="ARBA00022692"/>
    </source>
</evidence>
<dbReference type="PANTHER" id="PTHR21016:SF25">
    <property type="entry name" value="TM2 DOMAIN-CONTAINING PROTEIN DDB_G0277895-RELATED"/>
    <property type="match status" value="1"/>
</dbReference>
<evidence type="ECO:0000256" key="5">
    <source>
        <dbReference type="SAM" id="Phobius"/>
    </source>
</evidence>
<evidence type="ECO:0000313" key="7">
    <source>
        <dbReference type="EMBL" id="TGA98753.1"/>
    </source>
</evidence>
<feature type="transmembrane region" description="Helical" evidence="5">
    <location>
        <begin position="21"/>
        <end position="42"/>
    </location>
</feature>
<evidence type="ECO:0000259" key="6">
    <source>
        <dbReference type="Pfam" id="PF05154"/>
    </source>
</evidence>
<dbReference type="InterPro" id="IPR050932">
    <property type="entry name" value="TM2D1-3-like"/>
</dbReference>
<name>A0A4Z0GQU1_9BACL</name>
<accession>A0A4Z0GQU1</accession>
<evidence type="ECO:0000256" key="1">
    <source>
        <dbReference type="ARBA" id="ARBA00004141"/>
    </source>
</evidence>
<keyword evidence="2 5" id="KW-0812">Transmembrane</keyword>
<dbReference type="PANTHER" id="PTHR21016">
    <property type="entry name" value="BETA-AMYLOID BINDING PROTEIN-RELATED"/>
    <property type="match status" value="1"/>
</dbReference>
<dbReference type="InterPro" id="IPR007829">
    <property type="entry name" value="TM2"/>
</dbReference>
<comment type="subcellular location">
    <subcellularLocation>
        <location evidence="1">Membrane</location>
        <topology evidence="1">Multi-pass membrane protein</topology>
    </subcellularLocation>
</comment>
<evidence type="ECO:0000256" key="3">
    <source>
        <dbReference type="ARBA" id="ARBA00022989"/>
    </source>
</evidence>
<dbReference type="Proteomes" id="UP000298347">
    <property type="component" value="Unassembled WGS sequence"/>
</dbReference>
<dbReference type="OrthoDB" id="2004788at2"/>
<keyword evidence="4 5" id="KW-0472">Membrane</keyword>
<comment type="caution">
    <text evidence="7">The sequence shown here is derived from an EMBL/GenBank/DDBJ whole genome shotgun (WGS) entry which is preliminary data.</text>
</comment>
<feature type="transmembrane region" description="Helical" evidence="5">
    <location>
        <begin position="48"/>
        <end position="80"/>
    </location>
</feature>
<evidence type="ECO:0000313" key="8">
    <source>
        <dbReference type="Proteomes" id="UP000298347"/>
    </source>
</evidence>
<protein>
    <submittedName>
        <fullName evidence="7">TM2 domain-containing protein</fullName>
    </submittedName>
</protein>
<dbReference type="EMBL" id="SRJD01000006">
    <property type="protein sequence ID" value="TGA98753.1"/>
    <property type="molecule type" value="Genomic_DNA"/>
</dbReference>
<proteinExistence type="predicted"/>
<reference evidence="7 8" key="1">
    <citation type="journal article" date="2015" name="Int. J. Syst. Evol. Microbiol.">
        <title>Sporolactobacillus shoreae sp. nov. and Sporolactobacillus spathodeae sp. nov., two spore-forming lactic acid bacteria isolated from tree barks in Thailand.</title>
        <authorList>
            <person name="Thamacharoensuk T."/>
            <person name="Kitahara M."/>
            <person name="Ohkuma M."/>
            <person name="Thongchul N."/>
            <person name="Tanasupawat S."/>
        </authorList>
    </citation>
    <scope>NUCLEOTIDE SEQUENCE [LARGE SCALE GENOMIC DNA]</scope>
    <source>
        <strain evidence="7 8">BK92</strain>
    </source>
</reference>
<evidence type="ECO:0000256" key="4">
    <source>
        <dbReference type="ARBA" id="ARBA00023136"/>
    </source>
</evidence>
<dbReference type="AlphaFoldDB" id="A0A4Z0GQU1"/>
<organism evidence="7 8">
    <name type="scientific">Sporolactobacillus shoreae</name>
    <dbReference type="NCBI Taxonomy" id="1465501"/>
    <lineage>
        <taxon>Bacteria</taxon>
        <taxon>Bacillati</taxon>
        <taxon>Bacillota</taxon>
        <taxon>Bacilli</taxon>
        <taxon>Bacillales</taxon>
        <taxon>Sporolactobacillaceae</taxon>
        <taxon>Sporolactobacillus</taxon>
    </lineage>
</organism>
<dbReference type="Pfam" id="PF05154">
    <property type="entry name" value="TM2"/>
    <property type="match status" value="1"/>
</dbReference>
<feature type="domain" description="TM2" evidence="6">
    <location>
        <begin position="19"/>
        <end position="69"/>
    </location>
</feature>
<keyword evidence="8" id="KW-1185">Reference proteome</keyword>
<dbReference type="GO" id="GO:0016020">
    <property type="term" value="C:membrane"/>
    <property type="evidence" value="ECO:0007669"/>
    <property type="project" value="UniProtKB-SubCell"/>
</dbReference>
<sequence>MNLTNEEQLLVNSEVQKRGKNIVVAYILAIILGSLGIHRFYLGRTGSAVAMLVLGILGYLTFVLVIGIFLLAITGIWTLVDLFLIPGLINESNTHLEQEIAQEVVAKRV</sequence>
<keyword evidence="3 5" id="KW-1133">Transmembrane helix</keyword>